<dbReference type="InterPro" id="IPR036396">
    <property type="entry name" value="Cyt_P450_sf"/>
</dbReference>
<dbReference type="PRINTS" id="PR00385">
    <property type="entry name" value="P450"/>
</dbReference>
<dbReference type="AlphaFoldDB" id="A0AAD5RR03"/>
<dbReference type="SUPFAM" id="SSF48264">
    <property type="entry name" value="Cytochrome P450"/>
    <property type="match status" value="1"/>
</dbReference>
<keyword evidence="6 8" id="KW-0503">Monooxygenase</keyword>
<keyword evidence="10" id="KW-1185">Reference proteome</keyword>
<organism evidence="9 10">
    <name type="scientific">Zalerion maritima</name>
    <dbReference type="NCBI Taxonomy" id="339359"/>
    <lineage>
        <taxon>Eukaryota</taxon>
        <taxon>Fungi</taxon>
        <taxon>Dikarya</taxon>
        <taxon>Ascomycota</taxon>
        <taxon>Pezizomycotina</taxon>
        <taxon>Sordariomycetes</taxon>
        <taxon>Lulworthiomycetidae</taxon>
        <taxon>Lulworthiales</taxon>
        <taxon>Lulworthiaceae</taxon>
        <taxon>Zalerion</taxon>
    </lineage>
</organism>
<feature type="binding site" description="axial binding residue" evidence="7">
    <location>
        <position position="496"/>
    </location>
    <ligand>
        <name>heme</name>
        <dbReference type="ChEBI" id="CHEBI:30413"/>
    </ligand>
    <ligandPart>
        <name>Fe</name>
        <dbReference type="ChEBI" id="CHEBI:18248"/>
    </ligandPart>
</feature>
<evidence type="ECO:0000256" key="4">
    <source>
        <dbReference type="ARBA" id="ARBA00023002"/>
    </source>
</evidence>
<dbReference type="EMBL" id="JAKWBI020000152">
    <property type="protein sequence ID" value="KAJ2901433.1"/>
    <property type="molecule type" value="Genomic_DNA"/>
</dbReference>
<keyword evidence="5 7" id="KW-0408">Iron</keyword>
<dbReference type="GO" id="GO:0004497">
    <property type="term" value="F:monooxygenase activity"/>
    <property type="evidence" value="ECO:0007669"/>
    <property type="project" value="UniProtKB-KW"/>
</dbReference>
<evidence type="ECO:0000256" key="1">
    <source>
        <dbReference type="ARBA" id="ARBA00001971"/>
    </source>
</evidence>
<dbReference type="PRINTS" id="PR00463">
    <property type="entry name" value="EP450I"/>
</dbReference>
<dbReference type="PROSITE" id="PS00086">
    <property type="entry name" value="CYTOCHROME_P450"/>
    <property type="match status" value="1"/>
</dbReference>
<evidence type="ECO:0000256" key="7">
    <source>
        <dbReference type="PIRSR" id="PIRSR602401-1"/>
    </source>
</evidence>
<evidence type="ECO:0000256" key="6">
    <source>
        <dbReference type="ARBA" id="ARBA00023033"/>
    </source>
</evidence>
<dbReference type="PANTHER" id="PTHR24287">
    <property type="entry name" value="P450, PUTATIVE (EUROFUNG)-RELATED"/>
    <property type="match status" value="1"/>
</dbReference>
<evidence type="ECO:0000313" key="9">
    <source>
        <dbReference type="EMBL" id="KAJ2901433.1"/>
    </source>
</evidence>
<dbReference type="InterPro" id="IPR047146">
    <property type="entry name" value="Cyt_P450_E_CYP52_fungi"/>
</dbReference>
<comment type="caution">
    <text evidence="9">The sequence shown here is derived from an EMBL/GenBank/DDBJ whole genome shotgun (WGS) entry which is preliminary data.</text>
</comment>
<keyword evidence="3 7" id="KW-0479">Metal-binding</keyword>
<sequence length="552" mass="61513">MLDLLLGKTAFLACILALLAIGYGTAHFTREARIRRTGGVRATKLAGNPITGFCKFLKAGRAQSNNQLLEFHQGLFSYPPGSATSPSSTPNVREISLLPGRGYRFVLTREPAHIKTILTSKFSDFGKGPDFHRLWRPFLGDSIFTTDGEMWKESRALIRGMFVKERVEDLVVFNRWTELLLRKMERGDVLTPGTGVDGGWEVDVGDLFYRLTLDVTTDYLLGRGVGCLENPEHKFAKAFNEVQRIQMLLTVLAPFEKLISRKEYNASIKTIESFVEPFIQTVLSLPPQGSSSSSPYSSTPPTASAIADSFLLRLSRLTRDPRVIRDQLMSILLAGRDTTAATLTWLYFHLSQRPDVYSRLRKCVLDSVGPEGSPTYANLKDLKPLDAAISETLRMYPAVPFNVRTALTDTTLSPPEGKGGGKEKEIAVLEGDCVVYSTIAMQRRWDIYDEYGAAAAGGKGVAEFGDPGVWEPARWENGWAPKPWTYVPFNGGPRICVGLGFAKTEMMFVLVRLLQRYERIECRGDWQNQYHKSEVVGTPGLPVRVAFFDAKN</sequence>
<dbReference type="InterPro" id="IPR017972">
    <property type="entry name" value="Cyt_P450_CS"/>
</dbReference>
<dbReference type="PANTHER" id="PTHR24287:SF5">
    <property type="entry name" value="P450, PUTATIVE (EUROFUNG)-RELATED"/>
    <property type="match status" value="1"/>
</dbReference>
<name>A0AAD5RR03_9PEZI</name>
<comment type="similarity">
    <text evidence="2 8">Belongs to the cytochrome P450 family.</text>
</comment>
<dbReference type="Proteomes" id="UP001201980">
    <property type="component" value="Unassembled WGS sequence"/>
</dbReference>
<comment type="cofactor">
    <cofactor evidence="1 7">
        <name>heme</name>
        <dbReference type="ChEBI" id="CHEBI:30413"/>
    </cofactor>
</comment>
<evidence type="ECO:0000256" key="8">
    <source>
        <dbReference type="RuleBase" id="RU000461"/>
    </source>
</evidence>
<dbReference type="GO" id="GO:0005506">
    <property type="term" value="F:iron ion binding"/>
    <property type="evidence" value="ECO:0007669"/>
    <property type="project" value="InterPro"/>
</dbReference>
<gene>
    <name evidence="9" type="ORF">MKZ38_001863</name>
</gene>
<evidence type="ECO:0000313" key="10">
    <source>
        <dbReference type="Proteomes" id="UP001201980"/>
    </source>
</evidence>
<dbReference type="InterPro" id="IPR001128">
    <property type="entry name" value="Cyt_P450"/>
</dbReference>
<keyword evidence="4 8" id="KW-0560">Oxidoreductase</keyword>
<evidence type="ECO:0000256" key="2">
    <source>
        <dbReference type="ARBA" id="ARBA00010617"/>
    </source>
</evidence>
<evidence type="ECO:0000256" key="3">
    <source>
        <dbReference type="ARBA" id="ARBA00022723"/>
    </source>
</evidence>
<dbReference type="Pfam" id="PF00067">
    <property type="entry name" value="p450"/>
    <property type="match status" value="2"/>
</dbReference>
<dbReference type="GO" id="GO:0020037">
    <property type="term" value="F:heme binding"/>
    <property type="evidence" value="ECO:0007669"/>
    <property type="project" value="InterPro"/>
</dbReference>
<dbReference type="InterPro" id="IPR002401">
    <property type="entry name" value="Cyt_P450_E_grp-I"/>
</dbReference>
<accession>A0AAD5RR03</accession>
<reference evidence="9" key="1">
    <citation type="submission" date="2022-07" db="EMBL/GenBank/DDBJ databases">
        <title>Draft genome sequence of Zalerion maritima ATCC 34329, a (micro)plastics degrading marine fungus.</title>
        <authorList>
            <person name="Paco A."/>
            <person name="Goncalves M.F.M."/>
            <person name="Rocha-Santos T.A.P."/>
            <person name="Alves A."/>
        </authorList>
    </citation>
    <scope>NUCLEOTIDE SEQUENCE</scope>
    <source>
        <strain evidence="9">ATCC 34329</strain>
    </source>
</reference>
<protein>
    <submittedName>
        <fullName evidence="9">Cytochrome p450</fullName>
    </submittedName>
</protein>
<dbReference type="Gene3D" id="1.10.630.10">
    <property type="entry name" value="Cytochrome P450"/>
    <property type="match status" value="1"/>
</dbReference>
<dbReference type="GO" id="GO:0016705">
    <property type="term" value="F:oxidoreductase activity, acting on paired donors, with incorporation or reduction of molecular oxygen"/>
    <property type="evidence" value="ECO:0007669"/>
    <property type="project" value="InterPro"/>
</dbReference>
<proteinExistence type="inferred from homology"/>
<evidence type="ECO:0000256" key="5">
    <source>
        <dbReference type="ARBA" id="ARBA00023004"/>
    </source>
</evidence>
<keyword evidence="7 8" id="KW-0349">Heme</keyword>